<evidence type="ECO:0000256" key="10">
    <source>
        <dbReference type="ARBA" id="ARBA00022801"/>
    </source>
</evidence>
<dbReference type="PRINTS" id="PR00189">
    <property type="entry name" value="TRNSTHYRETIN"/>
</dbReference>
<dbReference type="GO" id="GO:0033971">
    <property type="term" value="F:hydroxyisourate hydrolase activity"/>
    <property type="evidence" value="ECO:0007669"/>
    <property type="project" value="UniProtKB-EC"/>
</dbReference>
<evidence type="ECO:0000313" key="18">
    <source>
        <dbReference type="Proteomes" id="UP000037460"/>
    </source>
</evidence>
<dbReference type="GO" id="GO:0005777">
    <property type="term" value="C:peroxisome"/>
    <property type="evidence" value="ECO:0007669"/>
    <property type="project" value="TreeGrafter"/>
</dbReference>
<evidence type="ECO:0000256" key="7">
    <source>
        <dbReference type="ARBA" id="ARBA00012609"/>
    </source>
</evidence>
<keyword evidence="10" id="KW-0378">Hydrolase</keyword>
<evidence type="ECO:0000256" key="13">
    <source>
        <dbReference type="ARBA" id="ARBA00032116"/>
    </source>
</evidence>
<keyword evidence="9" id="KW-0210">Decarboxylase</keyword>
<comment type="catalytic activity">
    <reaction evidence="2">
        <text>5-hydroxy-2-oxo-4-ureido-2,5-dihydro-1H-imidazole-5-carboxylate + H(+) = (S)-allantoin + CO2</text>
        <dbReference type="Rhea" id="RHEA:26301"/>
        <dbReference type="ChEBI" id="CHEBI:15378"/>
        <dbReference type="ChEBI" id="CHEBI:15678"/>
        <dbReference type="ChEBI" id="CHEBI:16526"/>
        <dbReference type="ChEBI" id="CHEBI:58639"/>
        <dbReference type="EC" id="4.1.1.97"/>
    </reaction>
</comment>
<dbReference type="GO" id="GO:0019628">
    <property type="term" value="P:urate catabolic process"/>
    <property type="evidence" value="ECO:0007669"/>
    <property type="project" value="UniProtKB-UniPathway"/>
</dbReference>
<evidence type="ECO:0000256" key="5">
    <source>
        <dbReference type="ARBA" id="ARBA00005793"/>
    </source>
</evidence>
<dbReference type="InterPro" id="IPR036817">
    <property type="entry name" value="Transthyretin/HIU_hydrolase_sf"/>
</dbReference>
<feature type="binding site" evidence="14">
    <location>
        <position position="230"/>
    </location>
    <ligand>
        <name>substrate</name>
    </ligand>
</feature>
<dbReference type="SUPFAM" id="SSF49472">
    <property type="entry name" value="Transthyretin (synonym: prealbumin)"/>
    <property type="match status" value="1"/>
</dbReference>
<feature type="domain" description="Transthyretin/hydroxyisourate hydrolase" evidence="15">
    <location>
        <begin position="187"/>
        <end position="302"/>
    </location>
</feature>
<sequence length="303" mass="32454">MQSAFPSALPAALPTAAELSTYSKEAFVDAVGSVYEKSPWIAERAYEARPFESLSALRDALRAACTAATDEEHVALLRAHPDLAGKAALAGELTAESTEEQRRSGLGSLTEDEMKQFNELNGAYKAKFGFPFILAVRNANKATILASFAARLHNSAHEERSTAIAQVHKIAWMRLRALVSPNPTGFLTCHALDTARGCPAAGMTIELRRLDEASGAWQPLASFVTNADGRLTGGPALKGAAFTVGTYEWTFGVGDYFAAAGVPISGTPFLADVPLRFGIDDPEAHYHVPLLCSPWSYSTYRGS</sequence>
<comment type="pathway">
    <text evidence="4">Purine metabolism; urate degradation; (S)-allantoin from urate: step 3/3.</text>
</comment>
<evidence type="ECO:0000256" key="2">
    <source>
        <dbReference type="ARBA" id="ARBA00001163"/>
    </source>
</evidence>
<keyword evidence="8" id="KW-0659">Purine metabolism</keyword>
<dbReference type="EC" id="4.1.1.97" evidence="6"/>
<evidence type="ECO:0000256" key="9">
    <source>
        <dbReference type="ARBA" id="ARBA00022793"/>
    </source>
</evidence>
<evidence type="ECO:0000256" key="14">
    <source>
        <dbReference type="PIRSR" id="PIRSR600895-51"/>
    </source>
</evidence>
<dbReference type="InterPro" id="IPR023416">
    <property type="entry name" value="Transthyretin/HIU_hydrolase_d"/>
</dbReference>
<feature type="binding site" evidence="14">
    <location>
        <position position="300"/>
    </location>
    <ligand>
        <name>substrate</name>
    </ligand>
</feature>
<dbReference type="PANTHER" id="PTHR43466:SF1">
    <property type="entry name" value="2-OXO-4-HYDROXY-4-CARBOXY-5-UREIDOIMIDAZOLINE DECARBOXYLASE-RELATED"/>
    <property type="match status" value="1"/>
</dbReference>
<dbReference type="GO" id="GO:0006144">
    <property type="term" value="P:purine nucleobase metabolic process"/>
    <property type="evidence" value="ECO:0007669"/>
    <property type="project" value="UniProtKB-KW"/>
</dbReference>
<dbReference type="OrthoDB" id="10265230at2759"/>
<evidence type="ECO:0000256" key="1">
    <source>
        <dbReference type="ARBA" id="ARBA00001043"/>
    </source>
</evidence>
<evidence type="ECO:0000256" key="3">
    <source>
        <dbReference type="ARBA" id="ARBA00002506"/>
    </source>
</evidence>
<dbReference type="InterPro" id="IPR000895">
    <property type="entry name" value="Transthyretin/HIU_hydrolase"/>
</dbReference>
<comment type="catalytic activity">
    <reaction evidence="1">
        <text>5-hydroxyisourate + H2O = 5-hydroxy-2-oxo-4-ureido-2,5-dihydro-1H-imidazole-5-carboxylate + H(+)</text>
        <dbReference type="Rhea" id="RHEA:23736"/>
        <dbReference type="ChEBI" id="CHEBI:15377"/>
        <dbReference type="ChEBI" id="CHEBI:15378"/>
        <dbReference type="ChEBI" id="CHEBI:18072"/>
        <dbReference type="ChEBI" id="CHEBI:58639"/>
        <dbReference type="EC" id="3.5.2.17"/>
    </reaction>
</comment>
<keyword evidence="11" id="KW-0456">Lyase</keyword>
<dbReference type="NCBIfam" id="TIGR03164">
    <property type="entry name" value="UHCUDC"/>
    <property type="match status" value="1"/>
</dbReference>
<proteinExistence type="inferred from homology"/>
<feature type="domain" description="Oxo-4-hydroxy-4-carboxy-5-ureidoimidazoline decarboxylase" evidence="16">
    <location>
        <begin position="22"/>
        <end position="176"/>
    </location>
</feature>
<dbReference type="PANTHER" id="PTHR43466">
    <property type="entry name" value="2-OXO-4-HYDROXY-4-CARBOXY-5-UREIDOIMIDAZOLINE DECARBOXYLASE-RELATED"/>
    <property type="match status" value="1"/>
</dbReference>
<comment type="function">
    <text evidence="3">Catalyzes the stereoselective decarboxylation of 2-oxo-4-hydroxy-4-carboxy-5-ureidoimidazoline (OHCU) to (S)-allantoin.</text>
</comment>
<name>A0A0M0JEN2_9EUKA</name>
<dbReference type="SUPFAM" id="SSF158694">
    <property type="entry name" value="UraD-Like"/>
    <property type="match status" value="1"/>
</dbReference>
<keyword evidence="18" id="KW-1185">Reference proteome</keyword>
<dbReference type="EMBL" id="JWZX01003025">
    <property type="protein sequence ID" value="KOO25041.1"/>
    <property type="molecule type" value="Genomic_DNA"/>
</dbReference>
<dbReference type="Gene3D" id="2.60.40.180">
    <property type="entry name" value="Transthyretin/hydroxyisourate hydrolase domain"/>
    <property type="match status" value="1"/>
</dbReference>
<evidence type="ECO:0000259" key="16">
    <source>
        <dbReference type="Pfam" id="PF09349"/>
    </source>
</evidence>
<dbReference type="NCBIfam" id="TIGR02962">
    <property type="entry name" value="hdxy_isourate"/>
    <property type="match status" value="1"/>
</dbReference>
<evidence type="ECO:0000313" key="17">
    <source>
        <dbReference type="EMBL" id="KOO25041.1"/>
    </source>
</evidence>
<feature type="binding site" evidence="14">
    <location>
        <position position="190"/>
    </location>
    <ligand>
        <name>substrate</name>
    </ligand>
</feature>
<dbReference type="InterPro" id="IPR018020">
    <property type="entry name" value="OHCU_decarboxylase"/>
</dbReference>
<dbReference type="InterPro" id="IPR036778">
    <property type="entry name" value="OHCU_decarboxylase_sf"/>
</dbReference>
<evidence type="ECO:0000259" key="15">
    <source>
        <dbReference type="Pfam" id="PF00576"/>
    </source>
</evidence>
<organism evidence="17 18">
    <name type="scientific">Chrysochromulina tobinii</name>
    <dbReference type="NCBI Taxonomy" id="1460289"/>
    <lineage>
        <taxon>Eukaryota</taxon>
        <taxon>Haptista</taxon>
        <taxon>Haptophyta</taxon>
        <taxon>Prymnesiophyceae</taxon>
        <taxon>Prymnesiales</taxon>
        <taxon>Chrysochromulinaceae</taxon>
        <taxon>Chrysochromulina</taxon>
    </lineage>
</organism>
<dbReference type="EC" id="3.5.2.17" evidence="7"/>
<dbReference type="GO" id="GO:0051997">
    <property type="term" value="F:2-oxo-4-hydroxy-4-carboxy-5-ureidoimidazoline decarboxylase activity"/>
    <property type="evidence" value="ECO:0007669"/>
    <property type="project" value="UniProtKB-EC"/>
</dbReference>
<dbReference type="CDD" id="cd05822">
    <property type="entry name" value="TLP_HIUase"/>
    <property type="match status" value="1"/>
</dbReference>
<dbReference type="AlphaFoldDB" id="A0A0M0JEN2"/>
<dbReference type="Gene3D" id="1.10.3330.10">
    <property type="entry name" value="Oxo-4-hydroxy-4-carboxy-5-ureidoimidazoline decarboxylase"/>
    <property type="match status" value="1"/>
</dbReference>
<dbReference type="Pfam" id="PF00576">
    <property type="entry name" value="Transthyretin"/>
    <property type="match status" value="1"/>
</dbReference>
<evidence type="ECO:0000256" key="12">
    <source>
        <dbReference type="ARBA" id="ARBA00030624"/>
    </source>
</evidence>
<dbReference type="UniPathway" id="UPA00394">
    <property type="reaction ID" value="UER00652"/>
</dbReference>
<evidence type="ECO:0000256" key="11">
    <source>
        <dbReference type="ARBA" id="ARBA00023239"/>
    </source>
</evidence>
<comment type="similarity">
    <text evidence="5">Belongs to the OHCU decarboxylase family.</text>
</comment>
<dbReference type="GO" id="GO:0000255">
    <property type="term" value="P:allantoin metabolic process"/>
    <property type="evidence" value="ECO:0007669"/>
    <property type="project" value="InterPro"/>
</dbReference>
<dbReference type="Pfam" id="PF09349">
    <property type="entry name" value="OHCU_decarbox"/>
    <property type="match status" value="1"/>
</dbReference>
<comment type="caution">
    <text evidence="17">The sequence shown here is derived from an EMBL/GenBank/DDBJ whole genome shotgun (WGS) entry which is preliminary data.</text>
</comment>
<protein>
    <recommendedName>
        <fullName evidence="13">Parahox neighbor</fullName>
        <ecNumber evidence="7">3.5.2.17</ecNumber>
        <ecNumber evidence="6">4.1.1.97</ecNumber>
    </recommendedName>
    <alternativeName>
        <fullName evidence="12">Ureidoimidazoline (2-oxo-4-hydroxy-4-carboxy-5-) decarboxylase</fullName>
    </alternativeName>
</protein>
<evidence type="ECO:0000256" key="8">
    <source>
        <dbReference type="ARBA" id="ARBA00022631"/>
    </source>
</evidence>
<dbReference type="Proteomes" id="UP000037460">
    <property type="component" value="Unassembled WGS sequence"/>
</dbReference>
<evidence type="ECO:0000256" key="6">
    <source>
        <dbReference type="ARBA" id="ARBA00012257"/>
    </source>
</evidence>
<reference evidence="18" key="1">
    <citation type="journal article" date="2015" name="PLoS Genet.">
        <title>Genome Sequence and Transcriptome Analyses of Chrysochromulina tobin: Metabolic Tools for Enhanced Algal Fitness in the Prominent Order Prymnesiales (Haptophyceae).</title>
        <authorList>
            <person name="Hovde B.T."/>
            <person name="Deodato C.R."/>
            <person name="Hunsperger H.M."/>
            <person name="Ryken S.A."/>
            <person name="Yost W."/>
            <person name="Jha R.K."/>
            <person name="Patterson J."/>
            <person name="Monnat R.J. Jr."/>
            <person name="Barlow S.B."/>
            <person name="Starkenburg S.R."/>
            <person name="Cattolico R.A."/>
        </authorList>
    </citation>
    <scope>NUCLEOTIDE SEQUENCE</scope>
    <source>
        <strain evidence="18">CCMP291</strain>
    </source>
</reference>
<gene>
    <name evidence="17" type="ORF">Ctob_008997</name>
</gene>
<dbReference type="InterPro" id="IPR014306">
    <property type="entry name" value="Hydroxyisourate_hydrolase"/>
</dbReference>
<accession>A0A0M0JEN2</accession>
<evidence type="ECO:0000256" key="4">
    <source>
        <dbReference type="ARBA" id="ARBA00004754"/>
    </source>
</evidence>
<dbReference type="InterPro" id="IPR017580">
    <property type="entry name" value="OHCU_decarboxylase-1"/>
</dbReference>